<dbReference type="InterPro" id="IPR007040">
    <property type="entry name" value="Ribosome_modulation_factor"/>
</dbReference>
<sequence length="65" mass="7378">MKKQKRDMQERAFARGYRAGVERRSKDLAPPVGPVRDAWLAGWREGRADHWDGYTGVSGVHKIAV</sequence>
<gene>
    <name evidence="3" type="primary">rmf</name>
    <name evidence="4" type="ORF">GJQ55_08670</name>
</gene>
<dbReference type="Pfam" id="PF04957">
    <property type="entry name" value="RMF"/>
    <property type="match status" value="1"/>
</dbReference>
<keyword evidence="1 3" id="KW-0963">Cytoplasm</keyword>
<dbReference type="Proteomes" id="UP000596074">
    <property type="component" value="Chromosome"/>
</dbReference>
<organism evidence="4 5">
    <name type="scientific">Venatoribacter cucullus</name>
    <dbReference type="NCBI Taxonomy" id="2661630"/>
    <lineage>
        <taxon>Bacteria</taxon>
        <taxon>Pseudomonadati</taxon>
        <taxon>Pseudomonadota</taxon>
        <taxon>Gammaproteobacteria</taxon>
        <taxon>Oceanospirillales</taxon>
        <taxon>Oceanospirillaceae</taxon>
        <taxon>Venatoribacter</taxon>
    </lineage>
</organism>
<comment type="similarity">
    <text evidence="3">Belongs to the ribosome modulation factor family.</text>
</comment>
<keyword evidence="2 3" id="KW-0810">Translation regulation</keyword>
<reference evidence="4 5" key="1">
    <citation type="submission" date="2019-11" db="EMBL/GenBank/DDBJ databases">
        <title>Venatorbacter sp. nov. a predator of Campylobacter and other Gram-negative bacteria.</title>
        <authorList>
            <person name="Saeedi A."/>
            <person name="Cummings N.J."/>
            <person name="Connerton I.F."/>
            <person name="Connerton P.L."/>
        </authorList>
    </citation>
    <scope>NUCLEOTIDE SEQUENCE [LARGE SCALE GENOMIC DNA]</scope>
    <source>
        <strain evidence="4">XL5</strain>
    </source>
</reference>
<evidence type="ECO:0000313" key="5">
    <source>
        <dbReference type="Proteomes" id="UP000596074"/>
    </source>
</evidence>
<evidence type="ECO:0000313" key="4">
    <source>
        <dbReference type="EMBL" id="QQD24532.1"/>
    </source>
</evidence>
<name>A0A9E8FK84_9GAMM</name>
<evidence type="ECO:0000256" key="3">
    <source>
        <dbReference type="HAMAP-Rule" id="MF_00919"/>
    </source>
</evidence>
<proteinExistence type="inferred from homology"/>
<dbReference type="EMBL" id="CP046056">
    <property type="protein sequence ID" value="QQD24532.1"/>
    <property type="molecule type" value="Genomic_DNA"/>
</dbReference>
<dbReference type="RefSeq" id="WP_228344591.1">
    <property type="nucleotide sequence ID" value="NZ_CP045550.1"/>
</dbReference>
<dbReference type="AlphaFoldDB" id="A0A9E8FK84"/>
<dbReference type="GO" id="GO:0006417">
    <property type="term" value="P:regulation of translation"/>
    <property type="evidence" value="ECO:0007669"/>
    <property type="project" value="UniProtKB-UniRule"/>
</dbReference>
<dbReference type="KEGG" id="vcw:GJQ55_08670"/>
<keyword evidence="5" id="KW-1185">Reference proteome</keyword>
<evidence type="ECO:0000256" key="2">
    <source>
        <dbReference type="ARBA" id="ARBA00022845"/>
    </source>
</evidence>
<dbReference type="InterPro" id="IPR023200">
    <property type="entry name" value="RMF_sf"/>
</dbReference>
<dbReference type="HAMAP" id="MF_00919">
    <property type="entry name" value="RMF"/>
    <property type="match status" value="1"/>
</dbReference>
<dbReference type="GO" id="GO:0005737">
    <property type="term" value="C:cytoplasm"/>
    <property type="evidence" value="ECO:0007669"/>
    <property type="project" value="UniProtKB-SubCell"/>
</dbReference>
<accession>A0A9E8FK84</accession>
<comment type="function">
    <text evidence="3">During stationary phase, converts 70S ribosomes to an inactive dimeric form (100S ribosomes).</text>
</comment>
<dbReference type="Gene3D" id="1.10.10.620">
    <property type="entry name" value="ribosome modulation factor like domain"/>
    <property type="match status" value="1"/>
</dbReference>
<dbReference type="NCBIfam" id="NF011162">
    <property type="entry name" value="PRK14563.1"/>
    <property type="match status" value="1"/>
</dbReference>
<evidence type="ECO:0000256" key="1">
    <source>
        <dbReference type="ARBA" id="ARBA00022490"/>
    </source>
</evidence>
<protein>
    <recommendedName>
        <fullName evidence="3">Ribosome modulation factor</fullName>
        <shortName evidence="3">RMF</shortName>
    </recommendedName>
</protein>
<comment type="subcellular location">
    <subcellularLocation>
        <location evidence="3">Cytoplasm</location>
    </subcellularLocation>
</comment>